<dbReference type="Gene3D" id="2.60.120.260">
    <property type="entry name" value="Galactose-binding domain-like"/>
    <property type="match status" value="1"/>
</dbReference>
<dbReference type="InterPro" id="IPR003594">
    <property type="entry name" value="HATPase_dom"/>
</dbReference>
<evidence type="ECO:0000313" key="5">
    <source>
        <dbReference type="EMBL" id="RFZ79805.1"/>
    </source>
</evidence>
<dbReference type="GO" id="GO:0016020">
    <property type="term" value="C:membrane"/>
    <property type="evidence" value="ECO:0007669"/>
    <property type="project" value="InterPro"/>
</dbReference>
<dbReference type="Pfam" id="PF07695">
    <property type="entry name" value="7TMR-DISM_7TM"/>
    <property type="match status" value="1"/>
</dbReference>
<evidence type="ECO:0000259" key="3">
    <source>
        <dbReference type="Pfam" id="PF06580"/>
    </source>
</evidence>
<comment type="caution">
    <text evidence="5">The sequence shown here is derived from an EMBL/GenBank/DDBJ whole genome shotgun (WGS) entry which is preliminary data.</text>
</comment>
<proteinExistence type="predicted"/>
<gene>
    <name evidence="5" type="ORF">DS742_06520</name>
</gene>
<sequence length="630" mass="71873">MKGNGFGGKIKNIMKEKQKKNRRALLFLILSVCLISGLVSIRNQYVSYPISDGFINLSDMNMEDKAVQLNGAWKFYEGIFEDTVSRTAGSLDVPGSWRGKVINGKKLEKHGIGVYELRVKVPAPGDYCMKLNYVSSAYELYINDKKIVENGKIGADKNGEIPSWAPQFVYFSADQSDLVIRLKVSNFHCNNGGIVLPVYIGKQAPLFRFHLLNLMKNIGFIGILAGMACYLYVFNWCLNKKAQSVYLWIFCISVLVSASIIDGESLVSILSFLSIDAVLKTEYISFMVQITSIQFFLWSMYPELGKTHPVRFLKLLDFFYTAILVFLPVVPALYDNMVFVPILLINAICYFLKIARAFQLKKPNAGPVLLGYCVYVMSCILQLVDIQHNIDVKYLNDFNFYYFGVLFFLLSQGYVLAVNVEDTFHQSELAHEMEIASLQAQISPHFLFNILHNIYYLMDTNAKTAKDMLMCLSDFLRVKYRFDYRTYTLYQLREELDLVNAYVELENVRMNGALKLEIDAPDELRTNKILPLTLQPLVENCIKHGYDSRELHIRIGVMEKGEMLLISVEDNGRGIRPEILETIGRSDASKRGVGISNINYRLKICFQSQLVIESQWSKGTKISFQIPKRG</sequence>
<dbReference type="PANTHER" id="PTHR34220">
    <property type="entry name" value="SENSOR HISTIDINE KINASE YPDA"/>
    <property type="match status" value="1"/>
</dbReference>
<feature type="transmembrane region" description="Helical" evidence="1">
    <location>
        <begin position="313"/>
        <end position="331"/>
    </location>
</feature>
<organism evidence="5 6">
    <name type="scientific">Lacrimispora amygdalina</name>
    <dbReference type="NCBI Taxonomy" id="253257"/>
    <lineage>
        <taxon>Bacteria</taxon>
        <taxon>Bacillati</taxon>
        <taxon>Bacillota</taxon>
        <taxon>Clostridia</taxon>
        <taxon>Lachnospirales</taxon>
        <taxon>Lachnospiraceae</taxon>
        <taxon>Lacrimispora</taxon>
    </lineage>
</organism>
<protein>
    <recommendedName>
        <fullName evidence="7">Histidine kinase domain-containing protein</fullName>
    </recommendedName>
</protein>
<dbReference type="Gene3D" id="3.30.565.10">
    <property type="entry name" value="Histidine kinase-like ATPase, C-terminal domain"/>
    <property type="match status" value="1"/>
</dbReference>
<keyword evidence="1" id="KW-0472">Membrane</keyword>
<keyword evidence="1" id="KW-0812">Transmembrane</keyword>
<dbReference type="SUPFAM" id="SSF49785">
    <property type="entry name" value="Galactose-binding domain-like"/>
    <property type="match status" value="1"/>
</dbReference>
<feature type="transmembrane region" description="Helical" evidence="1">
    <location>
        <begin position="400"/>
        <end position="420"/>
    </location>
</feature>
<dbReference type="OrthoDB" id="9809348at2"/>
<feature type="domain" description="Histidine kinase/HSP90-like ATPase" evidence="2">
    <location>
        <begin position="533"/>
        <end position="629"/>
    </location>
</feature>
<dbReference type="EMBL" id="QOHO01000018">
    <property type="protein sequence ID" value="RFZ79805.1"/>
    <property type="molecule type" value="Genomic_DNA"/>
</dbReference>
<feature type="transmembrane region" description="Helical" evidence="1">
    <location>
        <begin position="283"/>
        <end position="301"/>
    </location>
</feature>
<accession>A0A3E2NFP3</accession>
<keyword evidence="1" id="KW-1133">Transmembrane helix</keyword>
<dbReference type="InterPro" id="IPR050640">
    <property type="entry name" value="Bact_2-comp_sensor_kinase"/>
</dbReference>
<dbReference type="Pfam" id="PF02518">
    <property type="entry name" value="HATPase_c"/>
    <property type="match status" value="1"/>
</dbReference>
<evidence type="ECO:0000313" key="6">
    <source>
        <dbReference type="Proteomes" id="UP000260680"/>
    </source>
</evidence>
<evidence type="ECO:0000256" key="1">
    <source>
        <dbReference type="SAM" id="Phobius"/>
    </source>
</evidence>
<feature type="domain" description="Signal transduction histidine kinase internal region" evidence="3">
    <location>
        <begin position="433"/>
        <end position="512"/>
    </location>
</feature>
<dbReference type="InterPro" id="IPR008979">
    <property type="entry name" value="Galactose-bd-like_sf"/>
</dbReference>
<evidence type="ECO:0000259" key="4">
    <source>
        <dbReference type="Pfam" id="PF07695"/>
    </source>
</evidence>
<reference evidence="5 6" key="1">
    <citation type="submission" date="2018-07" db="EMBL/GenBank/DDBJ databases">
        <title>New species, Clostridium PI-S10-A1B.</title>
        <authorList>
            <person name="Krishna G."/>
            <person name="Summeta K."/>
            <person name="Shikha S."/>
            <person name="Prabhu P.B."/>
            <person name="Suresh K."/>
        </authorList>
    </citation>
    <scope>NUCLEOTIDE SEQUENCE [LARGE SCALE GENOMIC DNA]</scope>
    <source>
        <strain evidence="5 6">PI-S10-A1B</strain>
    </source>
</reference>
<dbReference type="GO" id="GO:0000155">
    <property type="term" value="F:phosphorelay sensor kinase activity"/>
    <property type="evidence" value="ECO:0007669"/>
    <property type="project" value="InterPro"/>
</dbReference>
<dbReference type="InterPro" id="IPR010559">
    <property type="entry name" value="Sig_transdc_His_kin_internal"/>
</dbReference>
<feature type="transmembrane region" description="Helical" evidence="1">
    <location>
        <begin position="337"/>
        <end position="355"/>
    </location>
</feature>
<feature type="transmembrane region" description="Helical" evidence="1">
    <location>
        <begin position="218"/>
        <end position="238"/>
    </location>
</feature>
<dbReference type="Proteomes" id="UP000260680">
    <property type="component" value="Unassembled WGS sequence"/>
</dbReference>
<name>A0A3E2NFP3_9FIRM</name>
<feature type="transmembrane region" description="Helical" evidence="1">
    <location>
        <begin position="245"/>
        <end position="263"/>
    </location>
</feature>
<evidence type="ECO:0008006" key="7">
    <source>
        <dbReference type="Google" id="ProtNLM"/>
    </source>
</evidence>
<dbReference type="SUPFAM" id="SSF55874">
    <property type="entry name" value="ATPase domain of HSP90 chaperone/DNA topoisomerase II/histidine kinase"/>
    <property type="match status" value="1"/>
</dbReference>
<dbReference type="PANTHER" id="PTHR34220:SF7">
    <property type="entry name" value="SENSOR HISTIDINE KINASE YPDA"/>
    <property type="match status" value="1"/>
</dbReference>
<dbReference type="InterPro" id="IPR036890">
    <property type="entry name" value="HATPase_C_sf"/>
</dbReference>
<evidence type="ECO:0000259" key="2">
    <source>
        <dbReference type="Pfam" id="PF02518"/>
    </source>
</evidence>
<dbReference type="InterPro" id="IPR011623">
    <property type="entry name" value="7TMR_DISM_rcpt_extracell_dom1"/>
</dbReference>
<feature type="domain" description="7TM-DISM receptor extracellular" evidence="4">
    <location>
        <begin position="219"/>
        <end position="417"/>
    </location>
</feature>
<dbReference type="Pfam" id="PF06580">
    <property type="entry name" value="His_kinase"/>
    <property type="match status" value="1"/>
</dbReference>
<dbReference type="AlphaFoldDB" id="A0A3E2NFP3"/>